<dbReference type="Pfam" id="PF13557">
    <property type="entry name" value="Phenol_MetA_deg"/>
    <property type="match status" value="1"/>
</dbReference>
<keyword evidence="1" id="KW-0732">Signal</keyword>
<protein>
    <recommendedName>
        <fullName evidence="3">Phenol degradation protein meta</fullName>
    </recommendedName>
</protein>
<gene>
    <name evidence="2" type="ORF">E2R62_03530</name>
</gene>
<name>A0A482PE66_CITRO</name>
<feature type="chain" id="PRO_5019829020" description="Phenol degradation protein meta" evidence="1">
    <location>
        <begin position="25"/>
        <end position="296"/>
    </location>
</feature>
<reference evidence="2" key="1">
    <citation type="submission" date="2019-03" db="EMBL/GenBank/DDBJ databases">
        <title>Complete genome sequence of enteropathogenic Citrobacter rodentium strain DBS100.</title>
        <authorList>
            <person name="Popov G."/>
            <person name="Fiebig A."/>
            <person name="Shideler S."/>
            <person name="Coombes B."/>
            <person name="Savchenko A."/>
        </authorList>
    </citation>
    <scope>NUCLEOTIDE SEQUENCE</scope>
    <source>
        <strain evidence="2">DBS100</strain>
    </source>
</reference>
<proteinExistence type="predicted"/>
<evidence type="ECO:0008006" key="3">
    <source>
        <dbReference type="Google" id="ProtNLM"/>
    </source>
</evidence>
<dbReference type="AlphaFoldDB" id="A0A482PE66"/>
<feature type="signal peptide" evidence="1">
    <location>
        <begin position="1"/>
        <end position="24"/>
    </location>
</feature>
<dbReference type="OMA" id="ATRYHSG"/>
<dbReference type="InterPro" id="IPR025737">
    <property type="entry name" value="FApF"/>
</dbReference>
<sequence length="296" mass="33063">MRGCRTSRPLVAALTMSLSLPALATENGGSVVPVGVQSMLPGMLMPAGNYLYNYNAFVQGFSARDNHGHDNGLGMTMKTQAHAFRFLHVSNPEWLDVGDLGFEANVVYTRTKLDMHYRDQSVASGLGDITFGPSLGRHLGPYNDIFTLLVTAPTGDFDKNRLANVGRNYWGIQTSWAWTWFPSPDVDLSGLAKVVYNTRNPDTDYQSGIETNLEYSANYYFAHDYFVGLSGFWHSQITDDELHGEKVGNRIATVTLGPQFGWGTPQYGAYFSWKRALYSKNTLDISQLWLNTFFTF</sequence>
<evidence type="ECO:0000313" key="2">
    <source>
        <dbReference type="EMBL" id="QBY28003.1"/>
    </source>
</evidence>
<accession>A0A482PE66</accession>
<organism evidence="2">
    <name type="scientific">Citrobacter rodentium</name>
    <dbReference type="NCBI Taxonomy" id="67825"/>
    <lineage>
        <taxon>Bacteria</taxon>
        <taxon>Pseudomonadati</taxon>
        <taxon>Pseudomonadota</taxon>
        <taxon>Gammaproteobacteria</taxon>
        <taxon>Enterobacterales</taxon>
        <taxon>Enterobacteriaceae</taxon>
        <taxon>Citrobacter</taxon>
    </lineage>
</organism>
<evidence type="ECO:0000256" key="1">
    <source>
        <dbReference type="SAM" id="SignalP"/>
    </source>
</evidence>
<dbReference type="RefSeq" id="WP_012905666.1">
    <property type="nucleotide sequence ID" value="NZ_CAJTBI010000001.1"/>
</dbReference>
<dbReference type="EMBL" id="CP038008">
    <property type="protein sequence ID" value="QBY28003.1"/>
    <property type="molecule type" value="Genomic_DNA"/>
</dbReference>